<dbReference type="Proteomes" id="UP000289738">
    <property type="component" value="Chromosome A10"/>
</dbReference>
<protein>
    <submittedName>
        <fullName evidence="1">Uncharacterized protein</fullName>
    </submittedName>
</protein>
<evidence type="ECO:0000313" key="1">
    <source>
        <dbReference type="EMBL" id="RYR34936.1"/>
    </source>
</evidence>
<name>A0A445B8F0_ARAHY</name>
<reference evidence="1 2" key="1">
    <citation type="submission" date="2019-01" db="EMBL/GenBank/DDBJ databases">
        <title>Sequencing of cultivated peanut Arachis hypogaea provides insights into genome evolution and oil improvement.</title>
        <authorList>
            <person name="Chen X."/>
        </authorList>
    </citation>
    <scope>NUCLEOTIDE SEQUENCE [LARGE SCALE GENOMIC DNA]</scope>
    <source>
        <strain evidence="2">cv. Fuhuasheng</strain>
        <tissue evidence="1">Leaves</tissue>
    </source>
</reference>
<evidence type="ECO:0000313" key="2">
    <source>
        <dbReference type="Proteomes" id="UP000289738"/>
    </source>
</evidence>
<dbReference type="AlphaFoldDB" id="A0A445B8F0"/>
<organism evidence="1 2">
    <name type="scientific">Arachis hypogaea</name>
    <name type="common">Peanut</name>
    <dbReference type="NCBI Taxonomy" id="3818"/>
    <lineage>
        <taxon>Eukaryota</taxon>
        <taxon>Viridiplantae</taxon>
        <taxon>Streptophyta</taxon>
        <taxon>Embryophyta</taxon>
        <taxon>Tracheophyta</taxon>
        <taxon>Spermatophyta</taxon>
        <taxon>Magnoliopsida</taxon>
        <taxon>eudicotyledons</taxon>
        <taxon>Gunneridae</taxon>
        <taxon>Pentapetalae</taxon>
        <taxon>rosids</taxon>
        <taxon>fabids</taxon>
        <taxon>Fabales</taxon>
        <taxon>Fabaceae</taxon>
        <taxon>Papilionoideae</taxon>
        <taxon>50 kb inversion clade</taxon>
        <taxon>dalbergioids sensu lato</taxon>
        <taxon>Dalbergieae</taxon>
        <taxon>Pterocarpus clade</taxon>
        <taxon>Arachis</taxon>
    </lineage>
</organism>
<keyword evidence="2" id="KW-1185">Reference proteome</keyword>
<gene>
    <name evidence="1" type="ORF">Ahy_A10g049996</name>
</gene>
<accession>A0A445B8F0</accession>
<proteinExistence type="predicted"/>
<sequence>MGSNLFGSPFLGRDEKDAKDSLIQFVKQYDNCLGSRVQAEKESDAADFHTGSYRVQPNPPLKLSFNICTLIKSLRKSKHS</sequence>
<dbReference type="EMBL" id="SDMP01000010">
    <property type="protein sequence ID" value="RYR34936.1"/>
    <property type="molecule type" value="Genomic_DNA"/>
</dbReference>
<comment type="caution">
    <text evidence="1">The sequence shown here is derived from an EMBL/GenBank/DDBJ whole genome shotgun (WGS) entry which is preliminary data.</text>
</comment>